<reference evidence="3 4" key="1">
    <citation type="journal article" date="2011" name="Front. Microbiol.">
        <title>Genomic signatures of strain selection and enhancement in Bacillus atrophaeus var. globigii, a historical biowarfare simulant.</title>
        <authorList>
            <person name="Gibbons H.S."/>
            <person name="Broomall S.M."/>
            <person name="McNew L.A."/>
            <person name="Daligault H."/>
            <person name="Chapman C."/>
            <person name="Bruce D."/>
            <person name="Karavis M."/>
            <person name="Krepps M."/>
            <person name="McGregor P.A."/>
            <person name="Hong C."/>
            <person name="Park K.H."/>
            <person name="Akmal A."/>
            <person name="Feldman A."/>
            <person name="Lin J.S."/>
            <person name="Chang W.E."/>
            <person name="Higgs B.W."/>
            <person name="Demirev P."/>
            <person name="Lindquist J."/>
            <person name="Liem A."/>
            <person name="Fochler E."/>
            <person name="Read T.D."/>
            <person name="Tapia R."/>
            <person name="Johnson S."/>
            <person name="Bishop-Lilly K.A."/>
            <person name="Detter C."/>
            <person name="Han C."/>
            <person name="Sozhamannan S."/>
            <person name="Rosenzweig C.N."/>
            <person name="Skowronski E.W."/>
        </authorList>
    </citation>
    <scope>NUCLEOTIDE SEQUENCE [LARGE SCALE GENOMIC DNA]</scope>
    <source>
        <strain evidence="3 4">TPS4-2</strain>
    </source>
</reference>
<keyword evidence="1" id="KW-0472">Membrane</keyword>
<dbReference type="Pfam" id="PF02470">
    <property type="entry name" value="MlaD"/>
    <property type="match status" value="1"/>
</dbReference>
<dbReference type="Proteomes" id="UP000288361">
    <property type="component" value="Unassembled WGS sequence"/>
</dbReference>
<evidence type="ECO:0000256" key="1">
    <source>
        <dbReference type="SAM" id="Phobius"/>
    </source>
</evidence>
<comment type="caution">
    <text evidence="3">The sequence shown here is derived from an EMBL/GenBank/DDBJ whole genome shotgun (WGS) entry which is preliminary data.</text>
</comment>
<dbReference type="InterPro" id="IPR003399">
    <property type="entry name" value="Mce/MlaD"/>
</dbReference>
<evidence type="ECO:0000259" key="2">
    <source>
        <dbReference type="Pfam" id="PF02470"/>
    </source>
</evidence>
<dbReference type="AlphaFoldDB" id="A0A432YX71"/>
<keyword evidence="1" id="KW-1133">Transmembrane helix</keyword>
<dbReference type="EMBL" id="PIQA01000001">
    <property type="protein sequence ID" value="RUO67920.1"/>
    <property type="molecule type" value="Genomic_DNA"/>
</dbReference>
<evidence type="ECO:0000313" key="4">
    <source>
        <dbReference type="Proteomes" id="UP000288361"/>
    </source>
</evidence>
<protein>
    <submittedName>
        <fullName evidence="3">MCE family protein</fullName>
    </submittedName>
</protein>
<sequence>METKAHHVLIGSFVLIISAAFISVVLWLGKASIDSDYAYYEVVFNDEVSGLNPGSAVEYSGIKVGDVVNLRLDPNDPRVVRVRIRVTTDTPVKDDTGARLGLANITGNALIRLYGGSPDSSPLKGNEKNPALIVADRSALNQLFANSESLLQDVNLFVQNINSMFSEENTQRVAATLSNVESITSALAAREDDLQGIAEGLHQTIDESRRSMAAFTRFADQGQQLLDRHGDETFIEMQKTLQAMQKGSKELTRIMNENEESLEESVRGLKEVGPAAQELQRTLRVINRIAERLEEEPGSFLLRRGQVEEVEK</sequence>
<name>A0A432YX71_9GAMM</name>
<organism evidence="3 4">
    <name type="scientific">Idiomarina piscisalsi</name>
    <dbReference type="NCBI Taxonomy" id="1096243"/>
    <lineage>
        <taxon>Bacteria</taxon>
        <taxon>Pseudomonadati</taxon>
        <taxon>Pseudomonadota</taxon>
        <taxon>Gammaproteobacteria</taxon>
        <taxon>Alteromonadales</taxon>
        <taxon>Idiomarinaceae</taxon>
        <taxon>Idiomarina</taxon>
    </lineage>
</organism>
<dbReference type="PANTHER" id="PTHR36698">
    <property type="entry name" value="BLL5892 PROTEIN"/>
    <property type="match status" value="1"/>
</dbReference>
<feature type="transmembrane region" description="Helical" evidence="1">
    <location>
        <begin position="7"/>
        <end position="28"/>
    </location>
</feature>
<proteinExistence type="predicted"/>
<dbReference type="RefSeq" id="WP_126751552.1">
    <property type="nucleotide sequence ID" value="NZ_JBHUMT010000016.1"/>
</dbReference>
<accession>A0A432YX71</accession>
<keyword evidence="1" id="KW-0812">Transmembrane</keyword>
<feature type="domain" description="Mce/MlaD" evidence="2">
    <location>
        <begin position="39"/>
        <end position="113"/>
    </location>
</feature>
<dbReference type="PANTHER" id="PTHR36698:SF2">
    <property type="entry name" value="MCE_MLAD DOMAIN-CONTAINING PROTEIN"/>
    <property type="match status" value="1"/>
</dbReference>
<evidence type="ECO:0000313" key="3">
    <source>
        <dbReference type="EMBL" id="RUO67920.1"/>
    </source>
</evidence>
<dbReference type="Gene3D" id="1.10.287.950">
    <property type="entry name" value="Methyl-accepting chemotaxis protein"/>
    <property type="match status" value="1"/>
</dbReference>
<gene>
    <name evidence="3" type="ORF">CWI73_03430</name>
</gene>